<dbReference type="GeneID" id="34614230"/>
<evidence type="ECO:0000313" key="3">
    <source>
        <dbReference type="EMBL" id="OJJ49677.1"/>
    </source>
</evidence>
<dbReference type="PANTHER" id="PTHR40623:SF2">
    <property type="entry name" value="INTEGRAL MEMBRANE PROTEIN"/>
    <property type="match status" value="1"/>
</dbReference>
<dbReference type="STRING" id="1073090.A0A1L9SRD6"/>
<evidence type="ECO:0000313" key="4">
    <source>
        <dbReference type="Proteomes" id="UP000184188"/>
    </source>
</evidence>
<organism evidence="3 4">
    <name type="scientific">Penicilliopsis zonata CBS 506.65</name>
    <dbReference type="NCBI Taxonomy" id="1073090"/>
    <lineage>
        <taxon>Eukaryota</taxon>
        <taxon>Fungi</taxon>
        <taxon>Dikarya</taxon>
        <taxon>Ascomycota</taxon>
        <taxon>Pezizomycotina</taxon>
        <taxon>Eurotiomycetes</taxon>
        <taxon>Eurotiomycetidae</taxon>
        <taxon>Eurotiales</taxon>
        <taxon>Aspergillaceae</taxon>
        <taxon>Penicilliopsis</taxon>
    </lineage>
</organism>
<dbReference type="OrthoDB" id="5426165at2759"/>
<accession>A0A1L9SRD6</accession>
<gene>
    <name evidence="3" type="ORF">ASPZODRAFT_2115364</name>
</gene>
<dbReference type="VEuPathDB" id="FungiDB:ASPZODRAFT_2115364"/>
<feature type="region of interest" description="Disordered" evidence="1">
    <location>
        <begin position="95"/>
        <end position="134"/>
    </location>
</feature>
<name>A0A1L9SRD6_9EURO</name>
<dbReference type="PANTHER" id="PTHR40623">
    <property type="entry name" value="INTEGRAL MEMBRANE PROTEIN"/>
    <property type="match status" value="1"/>
</dbReference>
<proteinExistence type="predicted"/>
<keyword evidence="2" id="KW-0472">Membrane</keyword>
<protein>
    <submittedName>
        <fullName evidence="3">Uncharacterized protein</fullName>
    </submittedName>
</protein>
<evidence type="ECO:0000256" key="1">
    <source>
        <dbReference type="SAM" id="MobiDB-lite"/>
    </source>
</evidence>
<reference evidence="4" key="1">
    <citation type="journal article" date="2017" name="Genome Biol.">
        <title>Comparative genomics reveals high biological diversity and specific adaptations in the industrially and medically important fungal genus Aspergillus.</title>
        <authorList>
            <person name="de Vries R.P."/>
            <person name="Riley R."/>
            <person name="Wiebenga A."/>
            <person name="Aguilar-Osorio G."/>
            <person name="Amillis S."/>
            <person name="Uchima C.A."/>
            <person name="Anderluh G."/>
            <person name="Asadollahi M."/>
            <person name="Askin M."/>
            <person name="Barry K."/>
            <person name="Battaglia E."/>
            <person name="Bayram O."/>
            <person name="Benocci T."/>
            <person name="Braus-Stromeyer S.A."/>
            <person name="Caldana C."/>
            <person name="Canovas D."/>
            <person name="Cerqueira G.C."/>
            <person name="Chen F."/>
            <person name="Chen W."/>
            <person name="Choi C."/>
            <person name="Clum A."/>
            <person name="Dos Santos R.A."/>
            <person name="Damasio A.R."/>
            <person name="Diallinas G."/>
            <person name="Emri T."/>
            <person name="Fekete E."/>
            <person name="Flipphi M."/>
            <person name="Freyberg S."/>
            <person name="Gallo A."/>
            <person name="Gournas C."/>
            <person name="Habgood R."/>
            <person name="Hainaut M."/>
            <person name="Harispe M.L."/>
            <person name="Henrissat B."/>
            <person name="Hilden K.S."/>
            <person name="Hope R."/>
            <person name="Hossain A."/>
            <person name="Karabika E."/>
            <person name="Karaffa L."/>
            <person name="Karanyi Z."/>
            <person name="Krasevec N."/>
            <person name="Kuo A."/>
            <person name="Kusch H."/>
            <person name="LaButti K."/>
            <person name="Lagendijk E.L."/>
            <person name="Lapidus A."/>
            <person name="Levasseur A."/>
            <person name="Lindquist E."/>
            <person name="Lipzen A."/>
            <person name="Logrieco A.F."/>
            <person name="MacCabe A."/>
            <person name="Maekelae M.R."/>
            <person name="Malavazi I."/>
            <person name="Melin P."/>
            <person name="Meyer V."/>
            <person name="Mielnichuk N."/>
            <person name="Miskei M."/>
            <person name="Molnar A.P."/>
            <person name="Mule G."/>
            <person name="Ngan C.Y."/>
            <person name="Orejas M."/>
            <person name="Orosz E."/>
            <person name="Ouedraogo J.P."/>
            <person name="Overkamp K.M."/>
            <person name="Park H.-S."/>
            <person name="Perrone G."/>
            <person name="Piumi F."/>
            <person name="Punt P.J."/>
            <person name="Ram A.F."/>
            <person name="Ramon A."/>
            <person name="Rauscher S."/>
            <person name="Record E."/>
            <person name="Riano-Pachon D.M."/>
            <person name="Robert V."/>
            <person name="Roehrig J."/>
            <person name="Ruller R."/>
            <person name="Salamov A."/>
            <person name="Salih N.S."/>
            <person name="Samson R.A."/>
            <person name="Sandor E."/>
            <person name="Sanguinetti M."/>
            <person name="Schuetze T."/>
            <person name="Sepcic K."/>
            <person name="Shelest E."/>
            <person name="Sherlock G."/>
            <person name="Sophianopoulou V."/>
            <person name="Squina F.M."/>
            <person name="Sun H."/>
            <person name="Susca A."/>
            <person name="Todd R.B."/>
            <person name="Tsang A."/>
            <person name="Unkles S.E."/>
            <person name="van de Wiele N."/>
            <person name="van Rossen-Uffink D."/>
            <person name="Oliveira J.V."/>
            <person name="Vesth T.C."/>
            <person name="Visser J."/>
            <person name="Yu J.-H."/>
            <person name="Zhou M."/>
            <person name="Andersen M.R."/>
            <person name="Archer D.B."/>
            <person name="Baker S.E."/>
            <person name="Benoit I."/>
            <person name="Brakhage A.A."/>
            <person name="Braus G.H."/>
            <person name="Fischer R."/>
            <person name="Frisvad J.C."/>
            <person name="Goldman G.H."/>
            <person name="Houbraken J."/>
            <person name="Oakley B."/>
            <person name="Pocsi I."/>
            <person name="Scazzocchio C."/>
            <person name="Seiboth B."/>
            <person name="vanKuyk P.A."/>
            <person name="Wortman J."/>
            <person name="Dyer P.S."/>
            <person name="Grigoriev I.V."/>
        </authorList>
    </citation>
    <scope>NUCLEOTIDE SEQUENCE [LARGE SCALE GENOMIC DNA]</scope>
    <source>
        <strain evidence="4">CBS 506.65</strain>
    </source>
</reference>
<keyword evidence="2" id="KW-0812">Transmembrane</keyword>
<dbReference type="RefSeq" id="XP_022584187.1">
    <property type="nucleotide sequence ID" value="XM_022727766.1"/>
</dbReference>
<sequence>MQFWTPWQLWQKMTFVNLSPRHHPVSLTIKVIVFAYSFCVLAHNKRKIRRYAAAEAAQREQEELEGISHRPKDNDIPFGARALEKGIQVEGIWVSNHNTPAPSPYQPGTPQESQPLTPYDPGALEAQSGSSQSVVEKPAIAALNRRGVLNQQRTRLRQLDQVDQISTDARLNRNEIDYSPGTNTITRCQTNMEGSSRQGLAEPADYFGYRPHTMS</sequence>
<dbReference type="AlphaFoldDB" id="A0A1L9SRD6"/>
<keyword evidence="4" id="KW-1185">Reference proteome</keyword>
<dbReference type="Proteomes" id="UP000184188">
    <property type="component" value="Unassembled WGS sequence"/>
</dbReference>
<keyword evidence="2" id="KW-1133">Transmembrane helix</keyword>
<evidence type="ECO:0000256" key="2">
    <source>
        <dbReference type="SAM" id="Phobius"/>
    </source>
</evidence>
<feature type="transmembrane region" description="Helical" evidence="2">
    <location>
        <begin position="23"/>
        <end position="42"/>
    </location>
</feature>
<dbReference type="EMBL" id="KV878337">
    <property type="protein sequence ID" value="OJJ49677.1"/>
    <property type="molecule type" value="Genomic_DNA"/>
</dbReference>